<dbReference type="GO" id="GO:0004557">
    <property type="term" value="F:alpha-galactosidase activity"/>
    <property type="evidence" value="ECO:0007669"/>
    <property type="project" value="UniProtKB-EC"/>
</dbReference>
<evidence type="ECO:0000259" key="6">
    <source>
        <dbReference type="SMART" id="SM00776"/>
    </source>
</evidence>
<dbReference type="Pfam" id="PF08305">
    <property type="entry name" value="NPCBM"/>
    <property type="match status" value="2"/>
</dbReference>
<feature type="chain" id="PRO_5012805524" description="Alpha-galactosidase" evidence="5">
    <location>
        <begin position="25"/>
        <end position="616"/>
    </location>
</feature>
<keyword evidence="3 4" id="KW-0326">Glycosidase</keyword>
<feature type="signal peptide" evidence="5">
    <location>
        <begin position="1"/>
        <end position="24"/>
    </location>
</feature>
<dbReference type="InterPro" id="IPR002241">
    <property type="entry name" value="Glyco_hydro_27"/>
</dbReference>
<protein>
    <recommendedName>
        <fullName evidence="4">Alpha-galactosidase</fullName>
        <ecNumber evidence="4">3.2.1.22</ecNumber>
    </recommendedName>
    <alternativeName>
        <fullName evidence="4">Melibiase</fullName>
    </alternativeName>
</protein>
<evidence type="ECO:0000256" key="3">
    <source>
        <dbReference type="ARBA" id="ARBA00023295"/>
    </source>
</evidence>
<dbReference type="EC" id="3.2.1.22" evidence="4"/>
<feature type="domain" description="Glycosyl hydrolase family 98 putative carbohydrate-binding module" evidence="6">
    <location>
        <begin position="465"/>
        <end position="577"/>
    </location>
</feature>
<dbReference type="Gene3D" id="3.20.20.70">
    <property type="entry name" value="Aldolase class I"/>
    <property type="match status" value="1"/>
</dbReference>
<keyword evidence="4" id="KW-1015">Disulfide bond</keyword>
<dbReference type="PANTHER" id="PTHR11452:SF42">
    <property type="entry name" value="ALPHA-GALACTOSIDASE"/>
    <property type="match status" value="1"/>
</dbReference>
<dbReference type="InterPro" id="IPR013785">
    <property type="entry name" value="Aldolase_TIM"/>
</dbReference>
<dbReference type="GO" id="GO:0005975">
    <property type="term" value="P:carbohydrate metabolic process"/>
    <property type="evidence" value="ECO:0007669"/>
    <property type="project" value="InterPro"/>
</dbReference>
<evidence type="ECO:0000256" key="2">
    <source>
        <dbReference type="ARBA" id="ARBA00022801"/>
    </source>
</evidence>
<dbReference type="SMART" id="SM00776">
    <property type="entry name" value="NPCBM"/>
    <property type="match status" value="1"/>
</dbReference>
<dbReference type="Pfam" id="PF16499">
    <property type="entry name" value="Melibiase_2"/>
    <property type="match status" value="1"/>
</dbReference>
<dbReference type="InterPro" id="IPR008979">
    <property type="entry name" value="Galactose-bd-like_sf"/>
</dbReference>
<comment type="catalytic activity">
    <reaction evidence="4">
        <text>Hydrolysis of terminal, non-reducing alpha-D-galactose residues in alpha-D-galactosides, including galactose oligosaccharides, galactomannans and galactolipids.</text>
        <dbReference type="EC" id="3.2.1.22"/>
    </reaction>
</comment>
<dbReference type="Pfam" id="PF17801">
    <property type="entry name" value="Melibiase_C"/>
    <property type="match status" value="1"/>
</dbReference>
<organism evidence="7 8">
    <name type="scientific">Hymenobacter mucosus</name>
    <dbReference type="NCBI Taxonomy" id="1411120"/>
    <lineage>
        <taxon>Bacteria</taxon>
        <taxon>Pseudomonadati</taxon>
        <taxon>Bacteroidota</taxon>
        <taxon>Cytophagia</taxon>
        <taxon>Cytophagales</taxon>
        <taxon>Hymenobacteraceae</taxon>
        <taxon>Hymenobacter</taxon>
    </lineage>
</organism>
<dbReference type="InterPro" id="IPR041233">
    <property type="entry name" value="Melibiase_C"/>
</dbReference>
<dbReference type="PRINTS" id="PR00740">
    <property type="entry name" value="GLHYDRLASE27"/>
</dbReference>
<evidence type="ECO:0000256" key="1">
    <source>
        <dbReference type="ARBA" id="ARBA00009743"/>
    </source>
</evidence>
<evidence type="ECO:0000313" key="8">
    <source>
        <dbReference type="Proteomes" id="UP000198310"/>
    </source>
</evidence>
<dbReference type="InterPro" id="IPR038637">
    <property type="entry name" value="NPCBM_sf"/>
</dbReference>
<accession>A0A238ZRQ9</accession>
<gene>
    <name evidence="7" type="ORF">SAMN06269173_10996</name>
</gene>
<reference evidence="8" key="1">
    <citation type="submission" date="2017-06" db="EMBL/GenBank/DDBJ databases">
        <authorList>
            <person name="Varghese N."/>
            <person name="Submissions S."/>
        </authorList>
    </citation>
    <scope>NUCLEOTIDE SEQUENCE [LARGE SCALE GENOMIC DNA]</scope>
    <source>
        <strain evidence="8">DSM 28041</strain>
    </source>
</reference>
<dbReference type="CDD" id="cd14792">
    <property type="entry name" value="GH27"/>
    <property type="match status" value="1"/>
</dbReference>
<evidence type="ECO:0000256" key="4">
    <source>
        <dbReference type="RuleBase" id="RU361168"/>
    </source>
</evidence>
<dbReference type="AlphaFoldDB" id="A0A238ZRQ9"/>
<dbReference type="InterPro" id="IPR017853">
    <property type="entry name" value="GH"/>
</dbReference>
<dbReference type="EMBL" id="FZNS01000009">
    <property type="protein sequence ID" value="SNR86106.1"/>
    <property type="molecule type" value="Genomic_DNA"/>
</dbReference>
<keyword evidence="8" id="KW-1185">Reference proteome</keyword>
<dbReference type="PANTHER" id="PTHR11452">
    <property type="entry name" value="ALPHA-GALACTOSIDASE/ALPHA-N-ACETYLGALACTOSAMINIDASE"/>
    <property type="match status" value="1"/>
</dbReference>
<sequence>MNNHTLARLATSLLLGSAATIGPAASQKATSPDFHQWALTPPMGWNSWDCYGPTVVEAEVKANADYMAKNLKSSGWDYVVVDIRWYVGNDTAHGYNEKNPDFAIDAYGRFVPAVNRFPSAAGGKGFKPLADYMHAKGLKFGIHIMRGVPVVAVQRKLPILGSKATAADIYSKEGQAGWLHDMYTVVAGRPGAQEYYNSLFKLYASWGVDFVKVDDLSSPYHKPEVEMIRKAIDLSGRKIVLSTSPGETPIAEAKHVAAHANMWRTVGDFWDSWEQLKEHFDVCNRWSAYIQPGAFPDADMLPLGRLGIRAERGDDRMTRFTRDEQYTLMSLWSIFRSPLMFGGDLPSNDAFTLSLLTNKDVLAMHHSSTSNRQLFRKDNLIAWTADDPKTGDKFLALFNAQDQELAPVNEAAWSSSVITRQTPGQSQAVNVDITGATKLYLNVREGGDDIAWDHADWLNPVLSNGSKSVFLSSMPWKTATAGWGTVTANRSVSGADLIVAGKKYDQGIGTHSNSMIEYDLPAGFTRFQATAGLDNAGAAQNTGGTMQFLVFTKNPFRPLPADSVKVPVTLAQLGLTGSCTVRDMWTGKTTSGVAGEFAPYVRRHGARLFRISKGKK</sequence>
<name>A0A238ZRQ9_9BACT</name>
<proteinExistence type="inferred from homology"/>
<dbReference type="Proteomes" id="UP000198310">
    <property type="component" value="Unassembled WGS sequence"/>
</dbReference>
<dbReference type="InterPro" id="IPR013222">
    <property type="entry name" value="Glyco_hyd_98_carb-bd"/>
</dbReference>
<dbReference type="Gene3D" id="2.60.120.1060">
    <property type="entry name" value="NPCBM/NEW2 domain"/>
    <property type="match status" value="2"/>
</dbReference>
<comment type="similarity">
    <text evidence="1 4">Belongs to the glycosyl hydrolase 27 family.</text>
</comment>
<evidence type="ECO:0000313" key="7">
    <source>
        <dbReference type="EMBL" id="SNR86106.1"/>
    </source>
</evidence>
<keyword evidence="2 4" id="KW-0378">Hydrolase</keyword>
<dbReference type="RefSeq" id="WP_082455350.1">
    <property type="nucleotide sequence ID" value="NZ_FZNS01000009.1"/>
</dbReference>
<dbReference type="SUPFAM" id="SSF51445">
    <property type="entry name" value="(Trans)glycosidases"/>
    <property type="match status" value="1"/>
</dbReference>
<keyword evidence="5" id="KW-0732">Signal</keyword>
<evidence type="ECO:0000256" key="5">
    <source>
        <dbReference type="SAM" id="SignalP"/>
    </source>
</evidence>
<dbReference type="SUPFAM" id="SSF49785">
    <property type="entry name" value="Galactose-binding domain-like"/>
    <property type="match status" value="2"/>
</dbReference>